<name>A0A2Z3GX50_9BACT</name>
<dbReference type="EMBL" id="CP025958">
    <property type="protein sequence ID" value="AWM35986.1"/>
    <property type="molecule type" value="Genomic_DNA"/>
</dbReference>
<reference evidence="1 2" key="1">
    <citation type="submission" date="2018-01" db="EMBL/GenBank/DDBJ databases">
        <title>G. obscuriglobus.</title>
        <authorList>
            <person name="Franke J."/>
            <person name="Blomberg W."/>
            <person name="Selmecki A."/>
        </authorList>
    </citation>
    <scope>NUCLEOTIDE SEQUENCE [LARGE SCALE GENOMIC DNA]</scope>
    <source>
        <strain evidence="1 2">DSM 5831</strain>
    </source>
</reference>
<dbReference type="Pfam" id="PF12006">
    <property type="entry name" value="DUF3500"/>
    <property type="match status" value="1"/>
</dbReference>
<keyword evidence="2" id="KW-1185">Reference proteome</keyword>
<gene>
    <name evidence="1" type="ORF">C1280_02495</name>
</gene>
<dbReference type="Proteomes" id="UP000245802">
    <property type="component" value="Chromosome"/>
</dbReference>
<dbReference type="AlphaFoldDB" id="A0A2Z3GX50"/>
<dbReference type="RefSeq" id="WP_109570757.1">
    <property type="nucleotide sequence ID" value="NZ_CP025958.1"/>
</dbReference>
<sequence length="345" mass="37620">MTRVRIPVLILTLAAVAGVALVGTSAPEATGGKMTASANAFLASLTPELKTKARFDFNDKHRTAWFFTPQQDKEKKFTRKGARLEEMTADQKKAALALLRSGLSAKGYEQATTIIDLENLLLELEGPKGAMTRNSNWYFVSIFGEPSSTGKWGWRFEGHHLSVNYTIDKGEVVAGAPILFASNPAEVKAGPKKGLRPLPEIEDHARALISSLKDDQNKLAKQPKAFPEINEGQPKANVGAPVGITADKLAAEQKATLLKLVTAYADRMPEEFAAAEIKKVTGTPDEKLYFAYSGGPKPGEPYTYRVQGPEFVVEFLNVQADSAKTPANHIHSAWRRLPIDFGLTE</sequence>
<evidence type="ECO:0000313" key="2">
    <source>
        <dbReference type="Proteomes" id="UP000245802"/>
    </source>
</evidence>
<proteinExistence type="predicted"/>
<protein>
    <recommendedName>
        <fullName evidence="3">DUF3500 domain-containing protein</fullName>
    </recommendedName>
</protein>
<dbReference type="OrthoDB" id="581140at2"/>
<dbReference type="PANTHER" id="PTHR37489">
    <property type="entry name" value="DUF3500 DOMAIN-CONTAINING PROTEIN"/>
    <property type="match status" value="1"/>
</dbReference>
<organism evidence="1 2">
    <name type="scientific">Gemmata obscuriglobus</name>
    <dbReference type="NCBI Taxonomy" id="114"/>
    <lineage>
        <taxon>Bacteria</taxon>
        <taxon>Pseudomonadati</taxon>
        <taxon>Planctomycetota</taxon>
        <taxon>Planctomycetia</taxon>
        <taxon>Gemmatales</taxon>
        <taxon>Gemmataceae</taxon>
        <taxon>Gemmata</taxon>
    </lineage>
</organism>
<accession>A0A2Z3GX50</accession>
<dbReference type="PANTHER" id="PTHR37489:SF1">
    <property type="entry name" value="DUF3500 DOMAIN-CONTAINING PROTEIN"/>
    <property type="match status" value="1"/>
</dbReference>
<dbReference type="KEGG" id="gog:C1280_02495"/>
<evidence type="ECO:0000313" key="1">
    <source>
        <dbReference type="EMBL" id="AWM35986.1"/>
    </source>
</evidence>
<evidence type="ECO:0008006" key="3">
    <source>
        <dbReference type="Google" id="ProtNLM"/>
    </source>
</evidence>
<dbReference type="InterPro" id="IPR021889">
    <property type="entry name" value="DUF3500"/>
</dbReference>